<dbReference type="Proteomes" id="UP000503336">
    <property type="component" value="Chromosome"/>
</dbReference>
<feature type="domain" description="Ketoreductase" evidence="3">
    <location>
        <begin position="7"/>
        <end position="194"/>
    </location>
</feature>
<gene>
    <name evidence="4" type="ORF">G5B40_16065</name>
</gene>
<evidence type="ECO:0000313" key="4">
    <source>
        <dbReference type="EMBL" id="QIE56817.1"/>
    </source>
</evidence>
<sequence>MGKLEGKTAWITGGGGGIGEAAAKALAASGAHVALSGRRAAEVQRVTAEIQAAGGSAEAAPLDVVDAAAMKATADGIAARRGGIDIHFANAGVNVRDRAVAEVSAEDFARVMDVNVNGVMYGVIAVLPHMRRAGGGTLILTSSWAGRHVSKLTGPAYSASKHGVVAMAQAINAEEGEHGIRCTALMPGEVVTPILQSRPQPPSEADMAKMLKAEDLGETVRFIAEAPMHVCLNEVLISPTWNRFYTGR</sequence>
<dbReference type="SUPFAM" id="SSF51735">
    <property type="entry name" value="NAD(P)-binding Rossmann-fold domains"/>
    <property type="match status" value="1"/>
</dbReference>
<dbReference type="PANTHER" id="PTHR43669:SF3">
    <property type="entry name" value="ALCOHOL DEHYDROGENASE, PUTATIVE (AFU_ORTHOLOGUE AFUA_3G03445)-RELATED"/>
    <property type="match status" value="1"/>
</dbReference>
<dbReference type="EMBL" id="CP049056">
    <property type="protein sequence ID" value="QIE56817.1"/>
    <property type="molecule type" value="Genomic_DNA"/>
</dbReference>
<dbReference type="SMART" id="SM00822">
    <property type="entry name" value="PKS_KR"/>
    <property type="match status" value="1"/>
</dbReference>
<proteinExistence type="inferred from homology"/>
<dbReference type="GO" id="GO:0016491">
    <property type="term" value="F:oxidoreductase activity"/>
    <property type="evidence" value="ECO:0007669"/>
    <property type="project" value="UniProtKB-KW"/>
</dbReference>
<name>A0A7L5C1W9_9RHOB</name>
<evidence type="ECO:0000256" key="1">
    <source>
        <dbReference type="ARBA" id="ARBA00006484"/>
    </source>
</evidence>
<dbReference type="KEGG" id="hdh:G5B40_16065"/>
<evidence type="ECO:0000313" key="5">
    <source>
        <dbReference type="Proteomes" id="UP000503336"/>
    </source>
</evidence>
<dbReference type="InterPro" id="IPR057326">
    <property type="entry name" value="KR_dom"/>
</dbReference>
<evidence type="ECO:0000256" key="2">
    <source>
        <dbReference type="ARBA" id="ARBA00023002"/>
    </source>
</evidence>
<dbReference type="Gene3D" id="3.40.50.720">
    <property type="entry name" value="NAD(P)-binding Rossmann-like Domain"/>
    <property type="match status" value="1"/>
</dbReference>
<dbReference type="Pfam" id="PF00106">
    <property type="entry name" value="adh_short"/>
    <property type="match status" value="1"/>
</dbReference>
<accession>A0A7L5C1W9</accession>
<organism evidence="4 5">
    <name type="scientific">Pikeienuella piscinae</name>
    <dbReference type="NCBI Taxonomy" id="2748098"/>
    <lineage>
        <taxon>Bacteria</taxon>
        <taxon>Pseudomonadati</taxon>
        <taxon>Pseudomonadota</taxon>
        <taxon>Alphaproteobacteria</taxon>
        <taxon>Rhodobacterales</taxon>
        <taxon>Paracoccaceae</taxon>
        <taxon>Pikeienuella</taxon>
    </lineage>
</organism>
<evidence type="ECO:0000259" key="3">
    <source>
        <dbReference type="SMART" id="SM00822"/>
    </source>
</evidence>
<dbReference type="AlphaFoldDB" id="A0A7L5C1W9"/>
<keyword evidence="2" id="KW-0560">Oxidoreductase</keyword>
<dbReference type="InterPro" id="IPR036291">
    <property type="entry name" value="NAD(P)-bd_dom_sf"/>
</dbReference>
<dbReference type="PRINTS" id="PR00081">
    <property type="entry name" value="GDHRDH"/>
</dbReference>
<dbReference type="CDD" id="cd05233">
    <property type="entry name" value="SDR_c"/>
    <property type="match status" value="1"/>
</dbReference>
<protein>
    <submittedName>
        <fullName evidence="4">SDR family NAD(P)-dependent oxidoreductase</fullName>
    </submittedName>
</protein>
<keyword evidence="5" id="KW-1185">Reference proteome</keyword>
<dbReference type="InterPro" id="IPR002347">
    <property type="entry name" value="SDR_fam"/>
</dbReference>
<comment type="similarity">
    <text evidence="1">Belongs to the short-chain dehydrogenases/reductases (SDR) family.</text>
</comment>
<dbReference type="RefSeq" id="WP_165100597.1">
    <property type="nucleotide sequence ID" value="NZ_CP049056.1"/>
</dbReference>
<dbReference type="PANTHER" id="PTHR43669">
    <property type="entry name" value="5-KETO-D-GLUCONATE 5-REDUCTASE"/>
    <property type="match status" value="1"/>
</dbReference>
<reference evidence="4 5" key="1">
    <citation type="submission" date="2020-02" db="EMBL/GenBank/DDBJ databases">
        <title>complete genome sequence of Rhodobacteraceae bacterium.</title>
        <authorList>
            <person name="Park J."/>
            <person name="Kim Y.-S."/>
            <person name="Kim K.-H."/>
        </authorList>
    </citation>
    <scope>NUCLEOTIDE SEQUENCE [LARGE SCALE GENOMIC DNA]</scope>
    <source>
        <strain evidence="4 5">RR4-56</strain>
    </source>
</reference>